<dbReference type="STRING" id="344612.A1C774"/>
<sequence length="150" mass="16398">MALYIKIAADNSDILSYHDIITKIIPNSSMPSIYFSASDFTAHILTYATLNNIVLADPLEDLDVNVDLPELDIGDLVRSMIPDAWNFVPATALYARKQGSYVSKSAIGGDDLDITIWPSRNRKACSFNGKDPMGTEATETIKKGMVLVLA</sequence>
<dbReference type="HOGENOM" id="CLU_1815370_0_0_1"/>
<dbReference type="AlphaFoldDB" id="A1C774"/>
<evidence type="ECO:0000313" key="1">
    <source>
        <dbReference type="EMBL" id="EAW14245.1"/>
    </source>
</evidence>
<dbReference type="RefSeq" id="XP_001275671.1">
    <property type="nucleotide sequence ID" value="XM_001275670.1"/>
</dbReference>
<proteinExistence type="predicted"/>
<dbReference type="KEGG" id="act:ACLA_072780"/>
<gene>
    <name evidence="1" type="ORF">ACLA_072780</name>
</gene>
<dbReference type="EMBL" id="DS027045">
    <property type="protein sequence ID" value="EAW14245.1"/>
    <property type="molecule type" value="Genomic_DNA"/>
</dbReference>
<keyword evidence="2" id="KW-1185">Reference proteome</keyword>
<dbReference type="VEuPathDB" id="FungiDB:ACLA_072780"/>
<dbReference type="GeneID" id="4708114"/>
<evidence type="ECO:0000313" key="2">
    <source>
        <dbReference type="Proteomes" id="UP000006701"/>
    </source>
</evidence>
<dbReference type="OrthoDB" id="10037289at2759"/>
<organism evidence="1 2">
    <name type="scientific">Aspergillus clavatus (strain ATCC 1007 / CBS 513.65 / DSM 816 / NCTC 3887 / NRRL 1 / QM 1276 / 107)</name>
    <dbReference type="NCBI Taxonomy" id="344612"/>
    <lineage>
        <taxon>Eukaryota</taxon>
        <taxon>Fungi</taxon>
        <taxon>Dikarya</taxon>
        <taxon>Ascomycota</taxon>
        <taxon>Pezizomycotina</taxon>
        <taxon>Eurotiomycetes</taxon>
        <taxon>Eurotiomycetidae</taxon>
        <taxon>Eurotiales</taxon>
        <taxon>Aspergillaceae</taxon>
        <taxon>Aspergillus</taxon>
        <taxon>Aspergillus subgen. Fumigati</taxon>
    </lineage>
</organism>
<reference evidence="1 2" key="1">
    <citation type="journal article" date="2008" name="PLoS Genet.">
        <title>Genomic islands in the pathogenic filamentous fungus Aspergillus fumigatus.</title>
        <authorList>
            <person name="Fedorova N.D."/>
            <person name="Khaldi N."/>
            <person name="Joardar V.S."/>
            <person name="Maiti R."/>
            <person name="Amedeo P."/>
            <person name="Anderson M.J."/>
            <person name="Crabtree J."/>
            <person name="Silva J.C."/>
            <person name="Badger J.H."/>
            <person name="Albarraq A."/>
            <person name="Angiuoli S."/>
            <person name="Bussey H."/>
            <person name="Bowyer P."/>
            <person name="Cotty P.J."/>
            <person name="Dyer P.S."/>
            <person name="Egan A."/>
            <person name="Galens K."/>
            <person name="Fraser-Liggett C.M."/>
            <person name="Haas B.J."/>
            <person name="Inman J.M."/>
            <person name="Kent R."/>
            <person name="Lemieux S."/>
            <person name="Malavazi I."/>
            <person name="Orvis J."/>
            <person name="Roemer T."/>
            <person name="Ronning C.M."/>
            <person name="Sundaram J.P."/>
            <person name="Sutton G."/>
            <person name="Turner G."/>
            <person name="Venter J.C."/>
            <person name="White O.R."/>
            <person name="Whitty B.R."/>
            <person name="Youngman P."/>
            <person name="Wolfe K.H."/>
            <person name="Goldman G.H."/>
            <person name="Wortman J.R."/>
            <person name="Jiang B."/>
            <person name="Denning D.W."/>
            <person name="Nierman W.C."/>
        </authorList>
    </citation>
    <scope>NUCLEOTIDE SEQUENCE [LARGE SCALE GENOMIC DNA]</scope>
    <source>
        <strain evidence="2">ATCC 1007 / CBS 513.65 / DSM 816 / NCTC 3887 / NRRL 1</strain>
    </source>
</reference>
<dbReference type="Proteomes" id="UP000006701">
    <property type="component" value="Unassembled WGS sequence"/>
</dbReference>
<protein>
    <submittedName>
        <fullName evidence="1">Uncharacterized protein</fullName>
    </submittedName>
</protein>
<name>A1C774_ASPCL</name>
<accession>A1C774</accession>